<name>A0A1I0BLV1_9FIRM</name>
<dbReference type="OrthoDB" id="9793166at2"/>
<feature type="transmembrane region" description="Helical" evidence="7">
    <location>
        <begin position="344"/>
        <end position="362"/>
    </location>
</feature>
<keyword evidence="5 7" id="KW-0472">Membrane</keyword>
<evidence type="ECO:0000259" key="8">
    <source>
        <dbReference type="Pfam" id="PF02687"/>
    </source>
</evidence>
<feature type="domain" description="ABC3 transporter permease C-terminal" evidence="8">
    <location>
        <begin position="249"/>
        <end position="366"/>
    </location>
</feature>
<feature type="transmembrane region" description="Helical" evidence="7">
    <location>
        <begin position="678"/>
        <end position="699"/>
    </location>
</feature>
<protein>
    <submittedName>
        <fullName evidence="10">ABC-type transport system, involved in lipoprotein release, permease component</fullName>
    </submittedName>
</protein>
<dbReference type="STRING" id="1120990.SAMN03080614_10427"/>
<dbReference type="PANTHER" id="PTHR30572">
    <property type="entry name" value="MEMBRANE COMPONENT OF TRANSPORTER-RELATED"/>
    <property type="match status" value="1"/>
</dbReference>
<evidence type="ECO:0000256" key="7">
    <source>
        <dbReference type="SAM" id="Phobius"/>
    </source>
</evidence>
<evidence type="ECO:0000256" key="1">
    <source>
        <dbReference type="ARBA" id="ARBA00004651"/>
    </source>
</evidence>
<feature type="transmembrane region" description="Helical" evidence="7">
    <location>
        <begin position="412"/>
        <end position="433"/>
    </location>
</feature>
<keyword evidence="11" id="KW-1185">Reference proteome</keyword>
<evidence type="ECO:0000259" key="9">
    <source>
        <dbReference type="Pfam" id="PF12704"/>
    </source>
</evidence>
<dbReference type="AlphaFoldDB" id="A0A1I0BLV1"/>
<evidence type="ECO:0000256" key="2">
    <source>
        <dbReference type="ARBA" id="ARBA00022475"/>
    </source>
</evidence>
<dbReference type="InterPro" id="IPR050250">
    <property type="entry name" value="Macrolide_Exporter_MacB"/>
</dbReference>
<feature type="domain" description="ABC3 transporter permease C-terminal" evidence="8">
    <location>
        <begin position="686"/>
        <end position="803"/>
    </location>
</feature>
<feature type="transmembrane region" description="Helical" evidence="7">
    <location>
        <begin position="291"/>
        <end position="324"/>
    </location>
</feature>
<evidence type="ECO:0000256" key="4">
    <source>
        <dbReference type="ARBA" id="ARBA00022989"/>
    </source>
</evidence>
<gene>
    <name evidence="10" type="ORF">SAMN03080614_10427</name>
</gene>
<keyword evidence="4 7" id="KW-1133">Transmembrane helix</keyword>
<comment type="similarity">
    <text evidence="6">Belongs to the ABC-4 integral membrane protein family.</text>
</comment>
<evidence type="ECO:0000256" key="3">
    <source>
        <dbReference type="ARBA" id="ARBA00022692"/>
    </source>
</evidence>
<evidence type="ECO:0000256" key="6">
    <source>
        <dbReference type="ARBA" id="ARBA00038076"/>
    </source>
</evidence>
<dbReference type="Pfam" id="PF02687">
    <property type="entry name" value="FtsX"/>
    <property type="match status" value="2"/>
</dbReference>
<keyword evidence="10" id="KW-0449">Lipoprotein</keyword>
<dbReference type="Pfam" id="PF12704">
    <property type="entry name" value="MacB_PCD"/>
    <property type="match status" value="1"/>
</dbReference>
<comment type="subcellular location">
    <subcellularLocation>
        <location evidence="1">Cell membrane</location>
        <topology evidence="1">Multi-pass membrane protein</topology>
    </subcellularLocation>
</comment>
<dbReference type="GO" id="GO:0005886">
    <property type="term" value="C:plasma membrane"/>
    <property type="evidence" value="ECO:0007669"/>
    <property type="project" value="UniProtKB-SubCell"/>
</dbReference>
<organism evidence="10 11">
    <name type="scientific">Anaerobranca gottschalkii DSM 13577</name>
    <dbReference type="NCBI Taxonomy" id="1120990"/>
    <lineage>
        <taxon>Bacteria</taxon>
        <taxon>Bacillati</taxon>
        <taxon>Bacillota</taxon>
        <taxon>Clostridia</taxon>
        <taxon>Eubacteriales</taxon>
        <taxon>Proteinivoracaceae</taxon>
        <taxon>Anaerobranca</taxon>
    </lineage>
</organism>
<feature type="transmembrane region" description="Helical" evidence="7">
    <location>
        <begin position="20"/>
        <end position="38"/>
    </location>
</feature>
<evidence type="ECO:0000313" key="11">
    <source>
        <dbReference type="Proteomes" id="UP000243819"/>
    </source>
</evidence>
<dbReference type="RefSeq" id="WP_091351175.1">
    <property type="nucleotide sequence ID" value="NZ_FOIF01000042.1"/>
</dbReference>
<dbReference type="GO" id="GO:0022857">
    <property type="term" value="F:transmembrane transporter activity"/>
    <property type="evidence" value="ECO:0007669"/>
    <property type="project" value="TreeGrafter"/>
</dbReference>
<feature type="transmembrane region" description="Helical" evidence="7">
    <location>
        <begin position="735"/>
        <end position="757"/>
    </location>
</feature>
<dbReference type="EMBL" id="FOIF01000042">
    <property type="protein sequence ID" value="SET07269.1"/>
    <property type="molecule type" value="Genomic_DNA"/>
</dbReference>
<dbReference type="InterPro" id="IPR003838">
    <property type="entry name" value="ABC3_permease_C"/>
</dbReference>
<keyword evidence="3 7" id="KW-0812">Transmembrane</keyword>
<accession>A0A1I0BLV1</accession>
<sequence length="812" mass="94791">MKGYIKICKSFLKGNLKYFFSLLLITALASGLLSFFIMGTENQRELDLESTKRIYGRYHIEVRGSNPKILEEIHERSSIKRASVYQREVIRLGQRYVNIIYTEPDYFLLSPKKIISGSFPDKENEIMIQRELLYLHFGIDDVDKAIGEKVEINSQEYRISGIYVDNQQPLSIRGEYSLILPLTTLPEEFNILIEFKDSESIYGEATDIYDKYRKEYRITIGENFELLTKLGYGELGEKLEQDARKSTLFYLVVLINVTIFAVSNALNIFLHKNNKNIAIYRLLGLSGIKISFILAGFNSLILLIGFLFGVILAFIASLVSFYYLNIDIFKNLIFPLRDIVIYNLIAYIIIYFTGFLTIYKICRLTPIQLFKISNSGYFKLYKKKINKPFLNPEKKLFANFLRLSYNKFRFNLLKHFAILISIALSISFLISMFDIRQLSLENERYFKEKADFLIEVDFILTEEIERMLKSIEAIEEAQLIEIRERYGTITIPKEHLNRKFVNHLKMENTYVLAFDNVYTDTVDLHLTLIGYNREEQNILGIEPQLEGNVGLIYNKLLSEFNIEKQLDILGEGIITYLEIDMSSELNFTEKREKIKLVGEIDNIIYPVAYARNSLVIVVDKDFFDKLYPNYKSSKYVVNLTDKSPETYEKVRKQIVGLHGLTVIDYQELNAELRELRRLSLLIFGTLVVFLFGVTCFNLYSMFNMRIIINYHEYKTFILLGLNRGFIAFLNFLEALYGLLFAIPIAGILTFIMTKFYYNILVNSLLFYRPYKYPINHFLSVVILIVLIYLLISLLATKEIKKLDINPRQIDVV</sequence>
<evidence type="ECO:0000313" key="10">
    <source>
        <dbReference type="EMBL" id="SET07269.1"/>
    </source>
</evidence>
<dbReference type="PANTHER" id="PTHR30572:SF4">
    <property type="entry name" value="ABC TRANSPORTER PERMEASE YTRF"/>
    <property type="match status" value="1"/>
</dbReference>
<reference evidence="11" key="1">
    <citation type="submission" date="2016-10" db="EMBL/GenBank/DDBJ databases">
        <authorList>
            <person name="Varghese N."/>
            <person name="Submissions S."/>
        </authorList>
    </citation>
    <scope>NUCLEOTIDE SEQUENCE [LARGE SCALE GENOMIC DNA]</scope>
    <source>
        <strain evidence="11">DSM 13577</strain>
    </source>
</reference>
<dbReference type="InterPro" id="IPR025857">
    <property type="entry name" value="MacB_PCD"/>
</dbReference>
<feature type="transmembrane region" description="Helical" evidence="7">
    <location>
        <begin position="248"/>
        <end position="270"/>
    </location>
</feature>
<dbReference type="Proteomes" id="UP000243819">
    <property type="component" value="Unassembled WGS sequence"/>
</dbReference>
<feature type="transmembrane region" description="Helical" evidence="7">
    <location>
        <begin position="777"/>
        <end position="795"/>
    </location>
</feature>
<evidence type="ECO:0000256" key="5">
    <source>
        <dbReference type="ARBA" id="ARBA00023136"/>
    </source>
</evidence>
<proteinExistence type="inferred from homology"/>
<keyword evidence="2" id="KW-1003">Cell membrane</keyword>
<feature type="domain" description="MacB-like periplasmic core" evidence="9">
    <location>
        <begin position="21"/>
        <end position="200"/>
    </location>
</feature>